<evidence type="ECO:0000313" key="4">
    <source>
        <dbReference type="Proteomes" id="UP001215598"/>
    </source>
</evidence>
<keyword evidence="2" id="KW-0472">Membrane</keyword>
<gene>
    <name evidence="3" type="ORF">B0H16DRAFT_1895043</name>
</gene>
<sequence length="343" mass="36636">MSSLDVAHAIALIQAAYAPSIGSPQQPSRRCNRRSSPCNAPPPPGPSSSLVVPLRCGERQSCWPSHESASNPPFAFYQLQKARWSGLQGTFDISVTVLTPFNANSGSYLGEVAQTLVRVMLALTAGDPGSARLRLSPLLTFPQNGFASTTAFATGSKTKTASHLHPWADADSNHSNNEDAAAAAAEAGRSRSVGAFTPPTVPASAGKCRDVLATFATFATFATTMDVHLPPCPLTMSLAFKKFALGVNMAVVVLESALYALLLVSASTTLYLRFSRHEVPKLLVWNPVVPFTILIAMTSGAHWILTIVRFFDAFLCSADVERFYLDNSQETQTARSLLSLTSS</sequence>
<dbReference type="Proteomes" id="UP001215598">
    <property type="component" value="Unassembled WGS sequence"/>
</dbReference>
<dbReference type="EMBL" id="JARKIB010000192">
    <property type="protein sequence ID" value="KAJ7725716.1"/>
    <property type="molecule type" value="Genomic_DNA"/>
</dbReference>
<keyword evidence="2" id="KW-0812">Transmembrane</keyword>
<feature type="transmembrane region" description="Helical" evidence="2">
    <location>
        <begin position="284"/>
        <end position="305"/>
    </location>
</feature>
<feature type="transmembrane region" description="Helical" evidence="2">
    <location>
        <begin position="243"/>
        <end position="272"/>
    </location>
</feature>
<keyword evidence="4" id="KW-1185">Reference proteome</keyword>
<protein>
    <submittedName>
        <fullName evidence="3">Uncharacterized protein</fullName>
    </submittedName>
</protein>
<feature type="compositionally biased region" description="Low complexity" evidence="1">
    <location>
        <begin position="21"/>
        <end position="38"/>
    </location>
</feature>
<evidence type="ECO:0000313" key="3">
    <source>
        <dbReference type="EMBL" id="KAJ7725716.1"/>
    </source>
</evidence>
<evidence type="ECO:0000256" key="1">
    <source>
        <dbReference type="SAM" id="MobiDB-lite"/>
    </source>
</evidence>
<organism evidence="3 4">
    <name type="scientific">Mycena metata</name>
    <dbReference type="NCBI Taxonomy" id="1033252"/>
    <lineage>
        <taxon>Eukaryota</taxon>
        <taxon>Fungi</taxon>
        <taxon>Dikarya</taxon>
        <taxon>Basidiomycota</taxon>
        <taxon>Agaricomycotina</taxon>
        <taxon>Agaricomycetes</taxon>
        <taxon>Agaricomycetidae</taxon>
        <taxon>Agaricales</taxon>
        <taxon>Marasmiineae</taxon>
        <taxon>Mycenaceae</taxon>
        <taxon>Mycena</taxon>
    </lineage>
</organism>
<dbReference type="AlphaFoldDB" id="A0AAD7MPU2"/>
<feature type="region of interest" description="Disordered" evidence="1">
    <location>
        <begin position="21"/>
        <end position="50"/>
    </location>
</feature>
<proteinExistence type="predicted"/>
<name>A0AAD7MPU2_9AGAR</name>
<reference evidence="3" key="1">
    <citation type="submission" date="2023-03" db="EMBL/GenBank/DDBJ databases">
        <title>Massive genome expansion in bonnet fungi (Mycena s.s.) driven by repeated elements and novel gene families across ecological guilds.</title>
        <authorList>
            <consortium name="Lawrence Berkeley National Laboratory"/>
            <person name="Harder C.B."/>
            <person name="Miyauchi S."/>
            <person name="Viragh M."/>
            <person name="Kuo A."/>
            <person name="Thoen E."/>
            <person name="Andreopoulos B."/>
            <person name="Lu D."/>
            <person name="Skrede I."/>
            <person name="Drula E."/>
            <person name="Henrissat B."/>
            <person name="Morin E."/>
            <person name="Kohler A."/>
            <person name="Barry K."/>
            <person name="LaButti K."/>
            <person name="Morin E."/>
            <person name="Salamov A."/>
            <person name="Lipzen A."/>
            <person name="Mereny Z."/>
            <person name="Hegedus B."/>
            <person name="Baldrian P."/>
            <person name="Stursova M."/>
            <person name="Weitz H."/>
            <person name="Taylor A."/>
            <person name="Grigoriev I.V."/>
            <person name="Nagy L.G."/>
            <person name="Martin F."/>
            <person name="Kauserud H."/>
        </authorList>
    </citation>
    <scope>NUCLEOTIDE SEQUENCE</scope>
    <source>
        <strain evidence="3">CBHHK182m</strain>
    </source>
</reference>
<accession>A0AAD7MPU2</accession>
<keyword evidence="2" id="KW-1133">Transmembrane helix</keyword>
<comment type="caution">
    <text evidence="3">The sequence shown here is derived from an EMBL/GenBank/DDBJ whole genome shotgun (WGS) entry which is preliminary data.</text>
</comment>
<evidence type="ECO:0000256" key="2">
    <source>
        <dbReference type="SAM" id="Phobius"/>
    </source>
</evidence>